<gene>
    <name evidence="2" type="ORF">ATZ20_10360</name>
</gene>
<dbReference type="SUPFAM" id="SSF56529">
    <property type="entry name" value="FAH"/>
    <property type="match status" value="1"/>
</dbReference>
<keyword evidence="2" id="KW-0413">Isomerase</keyword>
<dbReference type="OrthoDB" id="38993at2157"/>
<dbReference type="STRING" id="1435377.SUSAZ_09830"/>
<dbReference type="Proteomes" id="UP000060043">
    <property type="component" value="Chromosome"/>
</dbReference>
<sequence length="315" mass="35924">MKLVSYLSQGRVRSGVIVDDKYIADLNNSCYEFYLERGEDEIFVERFCNALVPSDMLGVIQAGERAMELISNLIGWVRNREELLLKIDEVKLKAPLQRANTVRDFLAFRGHVEASYKRRGQQIPEEWFKIPIYYKGDPAAFYGHMENVPWPSYSNALDFELEIGAIVYRKGVNIEKRKARDYILGYTIFNDFSARDIQMREMTCLLGPAKGKDFANGLGPWIVTKDEVGEIKGLRAYASVDGEKWCDTKAEDMQWSFEDMISYVSQDEYIRPGDIFGSGTISGCCGLDNGRLLRPGSLVELYIEKIGILVNRVVK</sequence>
<name>A0A0U3FQ40_9CREN</name>
<dbReference type="Pfam" id="PF01557">
    <property type="entry name" value="FAA_hydrolase"/>
    <property type="match status" value="1"/>
</dbReference>
<proteinExistence type="predicted"/>
<evidence type="ECO:0000313" key="2">
    <source>
        <dbReference type="EMBL" id="ALU32507.1"/>
    </source>
</evidence>
<dbReference type="PANTHER" id="PTHR43211">
    <property type="entry name" value="FUMARYLACETOACETATE HYDROLASE"/>
    <property type="match status" value="1"/>
</dbReference>
<dbReference type="InterPro" id="IPR011234">
    <property type="entry name" value="Fumarylacetoacetase-like_C"/>
</dbReference>
<dbReference type="RefSeq" id="WP_011278944.1">
    <property type="nucleotide sequence ID" value="NZ_BHWZ01000006.1"/>
</dbReference>
<evidence type="ECO:0000259" key="1">
    <source>
        <dbReference type="Pfam" id="PF01557"/>
    </source>
</evidence>
<dbReference type="Gene3D" id="3.90.850.10">
    <property type="entry name" value="Fumarylacetoacetase-like, C-terminal domain"/>
    <property type="match status" value="1"/>
</dbReference>
<evidence type="ECO:0000313" key="3">
    <source>
        <dbReference type="Proteomes" id="UP000060043"/>
    </source>
</evidence>
<reference evidence="2 3" key="1">
    <citation type="submission" date="2015-12" db="EMBL/GenBank/DDBJ databases">
        <title>A stable core within a dynamic pangenome in Sulfolobus acidocaldarius.</title>
        <authorList>
            <person name="Anderson R."/>
            <person name="Kouris A."/>
            <person name="Seward C."/>
            <person name="Campbell K."/>
            <person name="Whitaker R."/>
        </authorList>
    </citation>
    <scope>NUCLEOTIDE SEQUENCE [LARGE SCALE GENOMIC DNA]</scope>
    <source>
        <strain evidence="2 3">NG05B_CO5_07</strain>
    </source>
</reference>
<dbReference type="AlphaFoldDB" id="A0A0U3FQ40"/>
<dbReference type="PaxDb" id="1435377-SUSAZ_09830"/>
<dbReference type="PANTHER" id="PTHR43211:SF1">
    <property type="entry name" value="BLL6422 PROTEIN"/>
    <property type="match status" value="1"/>
</dbReference>
<dbReference type="EMBL" id="CP013695">
    <property type="protein sequence ID" value="ALU32507.1"/>
    <property type="molecule type" value="Genomic_DNA"/>
</dbReference>
<dbReference type="GO" id="GO:0016853">
    <property type="term" value="F:isomerase activity"/>
    <property type="evidence" value="ECO:0007669"/>
    <property type="project" value="UniProtKB-KW"/>
</dbReference>
<accession>A0A0U3FQ40</accession>
<dbReference type="GeneID" id="14552666"/>
<dbReference type="InterPro" id="IPR036663">
    <property type="entry name" value="Fumarylacetoacetase_C_sf"/>
</dbReference>
<organism evidence="2 3">
    <name type="scientific">Sulfolobus acidocaldarius</name>
    <dbReference type="NCBI Taxonomy" id="2285"/>
    <lineage>
        <taxon>Archaea</taxon>
        <taxon>Thermoproteota</taxon>
        <taxon>Thermoprotei</taxon>
        <taxon>Sulfolobales</taxon>
        <taxon>Sulfolobaceae</taxon>
        <taxon>Sulfolobus</taxon>
    </lineage>
</organism>
<feature type="domain" description="Fumarylacetoacetase-like C-terminal" evidence="1">
    <location>
        <begin position="102"/>
        <end position="314"/>
    </location>
</feature>
<dbReference type="OMA" id="TVGNGCG"/>
<protein>
    <submittedName>
        <fullName evidence="2">2-hydroxyhepta-2,4-diene-1,7-dioate isomerase</fullName>
    </submittedName>
</protein>